<comment type="caution">
    <text evidence="2">The sequence shown here is derived from an EMBL/GenBank/DDBJ whole genome shotgun (WGS) entry which is preliminary data.</text>
</comment>
<protein>
    <submittedName>
        <fullName evidence="2">Class II glutamine amidotransferase</fullName>
    </submittedName>
</protein>
<dbReference type="SUPFAM" id="SSF56235">
    <property type="entry name" value="N-terminal nucleophile aminohydrolases (Ntn hydrolases)"/>
    <property type="match status" value="1"/>
</dbReference>
<evidence type="ECO:0000259" key="1">
    <source>
        <dbReference type="PROSITE" id="PS51278"/>
    </source>
</evidence>
<feature type="domain" description="Glutamine amidotransferase type-2" evidence="1">
    <location>
        <begin position="2"/>
        <end position="215"/>
    </location>
</feature>
<evidence type="ECO:0000313" key="2">
    <source>
        <dbReference type="EMBL" id="MDC0828342.1"/>
    </source>
</evidence>
<dbReference type="Gene3D" id="3.60.20.10">
    <property type="entry name" value="Glutamine Phosphoribosylpyrophosphate, subunit 1, domain 1"/>
    <property type="match status" value="1"/>
</dbReference>
<dbReference type="AlphaFoldDB" id="A0AAW6FT95"/>
<proteinExistence type="predicted"/>
<gene>
    <name evidence="2" type="ORF">POG00_06395</name>
</gene>
<reference evidence="2" key="1">
    <citation type="submission" date="2023-01" db="EMBL/GenBank/DDBJ databases">
        <title>Human gut microbiome strain richness.</title>
        <authorList>
            <person name="Chen-Liaw A."/>
        </authorList>
    </citation>
    <scope>NUCLEOTIDE SEQUENCE</scope>
    <source>
        <strain evidence="2">D55st1_G4_D55t1_190419</strain>
    </source>
</reference>
<keyword evidence="2" id="KW-0315">Glutamine amidotransferase</keyword>
<organism evidence="2 3">
    <name type="scientific">Faecalitalea cylindroides</name>
    <dbReference type="NCBI Taxonomy" id="39483"/>
    <lineage>
        <taxon>Bacteria</taxon>
        <taxon>Bacillati</taxon>
        <taxon>Bacillota</taxon>
        <taxon>Erysipelotrichia</taxon>
        <taxon>Erysipelotrichales</taxon>
        <taxon>Erysipelotrichaceae</taxon>
        <taxon>Faecalitalea</taxon>
    </lineage>
</organism>
<name>A0AAW6FT95_9FIRM</name>
<dbReference type="InterPro" id="IPR029055">
    <property type="entry name" value="Ntn_hydrolases_N"/>
</dbReference>
<accession>A0AAW6FT95</accession>
<evidence type="ECO:0000313" key="3">
    <source>
        <dbReference type="Proteomes" id="UP001220658"/>
    </source>
</evidence>
<sequence length="215" mass="25668">MCVIISKEYGKSLPSKDFLYQCFKKNPDGSGFMYEYNHEVYIEKGFMEFDVLYNRLKELDSQINLKNHPLVMHFRISTSGKIDPQNCHPYPITRDYDIMRETYLKTKDIAFCHNGIISNYRPKDKIHNDTQTFGVNVLSVFKEHYPNFYKDSKVLKMLNLLAQSKLCFLDYQGKITYVGQFFDYRGMKCSNLNFVKRRSYNERNCSYFNQELRLF</sequence>
<dbReference type="RefSeq" id="WP_229027263.1">
    <property type="nucleotide sequence ID" value="NZ_JADMUL010000019.1"/>
</dbReference>
<dbReference type="EMBL" id="JAQNCK010000015">
    <property type="protein sequence ID" value="MDC0828342.1"/>
    <property type="molecule type" value="Genomic_DNA"/>
</dbReference>
<dbReference type="PROSITE" id="PS51278">
    <property type="entry name" value="GATASE_TYPE_2"/>
    <property type="match status" value="1"/>
</dbReference>
<dbReference type="InterPro" id="IPR017932">
    <property type="entry name" value="GATase_2_dom"/>
</dbReference>
<dbReference type="Proteomes" id="UP001220658">
    <property type="component" value="Unassembled WGS sequence"/>
</dbReference>